<dbReference type="AlphaFoldDB" id="A0A9Q3ISF7"/>
<keyword evidence="2" id="KW-0732">Signal</keyword>
<sequence>MLITPKLMTVKRNLKFLILLLLNVWQRERIVLNIKIPDLQNATTALLGRSHAAVMGRKLQISGGTCGVRKMGLLEKSSQLLRPLLLMRDVARWTNAEGPIPVGGRPINSSSEVPISRINTEGIVKRIRKISDSPPDLDAEGSDELDGEEVEVVPNSAGHPSNTSCSQPLPRDSKVKSSTVPPETSNPLLVPFLLLHHTLPTTGLP</sequence>
<keyword evidence="4" id="KW-1185">Reference proteome</keyword>
<feature type="region of interest" description="Disordered" evidence="1">
    <location>
        <begin position="153"/>
        <end position="188"/>
    </location>
</feature>
<feature type="chain" id="PRO_5040364781" evidence="2">
    <location>
        <begin position="30"/>
        <end position="205"/>
    </location>
</feature>
<accession>A0A9Q3ISF7</accession>
<gene>
    <name evidence="3" type="ORF">O181_088978</name>
</gene>
<feature type="region of interest" description="Disordered" evidence="1">
    <location>
        <begin position="129"/>
        <end position="148"/>
    </location>
</feature>
<feature type="compositionally biased region" description="Polar residues" evidence="1">
    <location>
        <begin position="158"/>
        <end position="167"/>
    </location>
</feature>
<evidence type="ECO:0000256" key="2">
    <source>
        <dbReference type="SAM" id="SignalP"/>
    </source>
</evidence>
<dbReference type="EMBL" id="AVOT02054571">
    <property type="protein sequence ID" value="MBW0549263.1"/>
    <property type="molecule type" value="Genomic_DNA"/>
</dbReference>
<protein>
    <submittedName>
        <fullName evidence="3">Uncharacterized protein</fullName>
    </submittedName>
</protein>
<feature type="compositionally biased region" description="Polar residues" evidence="1">
    <location>
        <begin position="176"/>
        <end position="186"/>
    </location>
</feature>
<feature type="compositionally biased region" description="Acidic residues" evidence="1">
    <location>
        <begin position="135"/>
        <end position="148"/>
    </location>
</feature>
<organism evidence="3 4">
    <name type="scientific">Austropuccinia psidii MF-1</name>
    <dbReference type="NCBI Taxonomy" id="1389203"/>
    <lineage>
        <taxon>Eukaryota</taxon>
        <taxon>Fungi</taxon>
        <taxon>Dikarya</taxon>
        <taxon>Basidiomycota</taxon>
        <taxon>Pucciniomycotina</taxon>
        <taxon>Pucciniomycetes</taxon>
        <taxon>Pucciniales</taxon>
        <taxon>Sphaerophragmiaceae</taxon>
        <taxon>Austropuccinia</taxon>
    </lineage>
</organism>
<evidence type="ECO:0000256" key="1">
    <source>
        <dbReference type="SAM" id="MobiDB-lite"/>
    </source>
</evidence>
<comment type="caution">
    <text evidence="3">The sequence shown here is derived from an EMBL/GenBank/DDBJ whole genome shotgun (WGS) entry which is preliminary data.</text>
</comment>
<evidence type="ECO:0000313" key="4">
    <source>
        <dbReference type="Proteomes" id="UP000765509"/>
    </source>
</evidence>
<proteinExistence type="predicted"/>
<dbReference type="Proteomes" id="UP000765509">
    <property type="component" value="Unassembled WGS sequence"/>
</dbReference>
<name>A0A9Q3ISF7_9BASI</name>
<reference evidence="3" key="1">
    <citation type="submission" date="2021-03" db="EMBL/GenBank/DDBJ databases">
        <title>Draft genome sequence of rust myrtle Austropuccinia psidii MF-1, a brazilian biotype.</title>
        <authorList>
            <person name="Quecine M.C."/>
            <person name="Pachon D.M.R."/>
            <person name="Bonatelli M.L."/>
            <person name="Correr F.H."/>
            <person name="Franceschini L.M."/>
            <person name="Leite T.F."/>
            <person name="Margarido G.R.A."/>
            <person name="Almeida C.A."/>
            <person name="Ferrarezi J.A."/>
            <person name="Labate C.A."/>
        </authorList>
    </citation>
    <scope>NUCLEOTIDE SEQUENCE</scope>
    <source>
        <strain evidence="3">MF-1</strain>
    </source>
</reference>
<feature type="signal peptide" evidence="2">
    <location>
        <begin position="1"/>
        <end position="29"/>
    </location>
</feature>
<evidence type="ECO:0000313" key="3">
    <source>
        <dbReference type="EMBL" id="MBW0549263.1"/>
    </source>
</evidence>